<proteinExistence type="predicted"/>
<evidence type="ECO:0000313" key="2">
    <source>
        <dbReference type="Proteomes" id="UP000716291"/>
    </source>
</evidence>
<organism evidence="1 2">
    <name type="scientific">Rhizopus oryzae</name>
    <name type="common">Mucormycosis agent</name>
    <name type="synonym">Rhizopus arrhizus var. delemar</name>
    <dbReference type="NCBI Taxonomy" id="64495"/>
    <lineage>
        <taxon>Eukaryota</taxon>
        <taxon>Fungi</taxon>
        <taxon>Fungi incertae sedis</taxon>
        <taxon>Mucoromycota</taxon>
        <taxon>Mucoromycotina</taxon>
        <taxon>Mucoromycetes</taxon>
        <taxon>Mucorales</taxon>
        <taxon>Mucorineae</taxon>
        <taxon>Rhizopodaceae</taxon>
        <taxon>Rhizopus</taxon>
    </lineage>
</organism>
<comment type="caution">
    <text evidence="1">The sequence shown here is derived from an EMBL/GenBank/DDBJ whole genome shotgun (WGS) entry which is preliminary data.</text>
</comment>
<dbReference type="Proteomes" id="UP000716291">
    <property type="component" value="Unassembled WGS sequence"/>
</dbReference>
<keyword evidence="2" id="KW-1185">Reference proteome</keyword>
<reference evidence="1" key="1">
    <citation type="journal article" date="2020" name="Microb. Genom.">
        <title>Genetic diversity of clinical and environmental Mucorales isolates obtained from an investigation of mucormycosis cases among solid organ transplant recipients.</title>
        <authorList>
            <person name="Nguyen M.H."/>
            <person name="Kaul D."/>
            <person name="Muto C."/>
            <person name="Cheng S.J."/>
            <person name="Richter R.A."/>
            <person name="Bruno V.M."/>
            <person name="Liu G."/>
            <person name="Beyhan S."/>
            <person name="Sundermann A.J."/>
            <person name="Mounaud S."/>
            <person name="Pasculle A.W."/>
            <person name="Nierman W.C."/>
            <person name="Driscoll E."/>
            <person name="Cumbie R."/>
            <person name="Clancy C.J."/>
            <person name="Dupont C.L."/>
        </authorList>
    </citation>
    <scope>NUCLEOTIDE SEQUENCE</scope>
    <source>
        <strain evidence="1">GL11</strain>
    </source>
</reference>
<gene>
    <name evidence="1" type="ORF">G6F64_014861</name>
</gene>
<accession>A0A9P6WSM8</accession>
<dbReference type="AlphaFoldDB" id="A0A9P6WSM8"/>
<evidence type="ECO:0000313" key="1">
    <source>
        <dbReference type="EMBL" id="KAG1275660.1"/>
    </source>
</evidence>
<sequence length="107" mass="11779">MSSQTCRLVVPLGLAFPTCSPTAIQEPSIFFGNILLAVWRNHWSSIFDQRPFTTSATISSANQLLSASLQEILISDGISPVPLPHLVLPCYSSRRRSHTYTGDLSFN</sequence>
<protein>
    <submittedName>
        <fullName evidence="1">Uncharacterized protein</fullName>
    </submittedName>
</protein>
<dbReference type="OrthoDB" id="2228568at2759"/>
<name>A0A9P6WSM8_RHIOR</name>
<dbReference type="EMBL" id="JAANQT010009973">
    <property type="protein sequence ID" value="KAG1275660.1"/>
    <property type="molecule type" value="Genomic_DNA"/>
</dbReference>